<keyword evidence="3" id="KW-0547">Nucleotide-binding</keyword>
<accession>A0A328FC34</accession>
<dbReference type="Proteomes" id="UP000248798">
    <property type="component" value="Unassembled WGS sequence"/>
</dbReference>
<keyword evidence="8" id="KW-1185">Reference proteome</keyword>
<gene>
    <name evidence="6" type="ORF">DO021_09075</name>
    <name evidence="5" type="ORF">EYB58_16715</name>
</gene>
<organism evidence="6 7">
    <name type="scientific">Desulfobacter hydrogenophilus</name>
    <dbReference type="NCBI Taxonomy" id="2291"/>
    <lineage>
        <taxon>Bacteria</taxon>
        <taxon>Pseudomonadati</taxon>
        <taxon>Thermodesulfobacteriota</taxon>
        <taxon>Desulfobacteria</taxon>
        <taxon>Desulfobacterales</taxon>
        <taxon>Desulfobacteraceae</taxon>
        <taxon>Desulfobacter</taxon>
    </lineage>
</organism>
<evidence type="ECO:0000313" key="5">
    <source>
        <dbReference type="EMBL" id="QBH14420.1"/>
    </source>
</evidence>
<dbReference type="RefSeq" id="WP_111955884.1">
    <property type="nucleotide sequence ID" value="NZ_CP036313.1"/>
</dbReference>
<keyword evidence="1" id="KW-0723">Serine/threonine-protein kinase</keyword>
<dbReference type="NCBIfam" id="NF003742">
    <property type="entry name" value="PRK05339.1"/>
    <property type="match status" value="1"/>
</dbReference>
<dbReference type="GO" id="GO:0004674">
    <property type="term" value="F:protein serine/threonine kinase activity"/>
    <property type="evidence" value="ECO:0007669"/>
    <property type="project" value="UniProtKB-KW"/>
</dbReference>
<dbReference type="EMBL" id="CP036313">
    <property type="protein sequence ID" value="QBH14420.1"/>
    <property type="molecule type" value="Genomic_DNA"/>
</dbReference>
<evidence type="ECO:0000256" key="3">
    <source>
        <dbReference type="ARBA" id="ARBA00022741"/>
    </source>
</evidence>
<keyword evidence="2" id="KW-0808">Transferase</keyword>
<evidence type="ECO:0000313" key="7">
    <source>
        <dbReference type="Proteomes" id="UP000248798"/>
    </source>
</evidence>
<dbReference type="PANTHER" id="PTHR31756:SF3">
    <property type="entry name" value="PYRUVATE, PHOSPHATE DIKINASE REGULATORY PROTEIN 1, CHLOROPLASTIC"/>
    <property type="match status" value="1"/>
</dbReference>
<dbReference type="OrthoDB" id="9782201at2"/>
<dbReference type="GO" id="GO:0005524">
    <property type="term" value="F:ATP binding"/>
    <property type="evidence" value="ECO:0007669"/>
    <property type="project" value="InterPro"/>
</dbReference>
<proteinExistence type="predicted"/>
<protein>
    <submittedName>
        <fullName evidence="6">Kinase/pyrophosphorylase</fullName>
    </submittedName>
</protein>
<evidence type="ECO:0000256" key="2">
    <source>
        <dbReference type="ARBA" id="ARBA00022679"/>
    </source>
</evidence>
<evidence type="ECO:0000313" key="8">
    <source>
        <dbReference type="Proteomes" id="UP000293902"/>
    </source>
</evidence>
<reference evidence="6 7" key="1">
    <citation type="submission" date="2018-06" db="EMBL/GenBank/DDBJ databases">
        <title>Complete Genome Sequence of Desulfobacter hydrogenophilus (DSM3380).</title>
        <authorList>
            <person name="Marietou A."/>
            <person name="Schreiber L."/>
            <person name="Marshall I."/>
            <person name="Jorgensen B."/>
        </authorList>
    </citation>
    <scope>NUCLEOTIDE SEQUENCE [LARGE SCALE GENOMIC DNA]</scope>
    <source>
        <strain evidence="6 7">DSM 3380</strain>
    </source>
</reference>
<evidence type="ECO:0000256" key="1">
    <source>
        <dbReference type="ARBA" id="ARBA00022527"/>
    </source>
</evidence>
<dbReference type="Pfam" id="PF03618">
    <property type="entry name" value="Kinase-PPPase"/>
    <property type="match status" value="1"/>
</dbReference>
<evidence type="ECO:0000313" key="6">
    <source>
        <dbReference type="EMBL" id="RAM02254.1"/>
    </source>
</evidence>
<sequence length="297" mass="33528">MKDMLGSGKFQMIYIVSCGEGVNAFHLVESTLVQFPDSDITVVKVPRIRTESQVDDLIDKVKDIESIIVHTIVDSNLRKYLTRQGMDNHIVTIDLMGPIISRIETFLDRKPLETPGLYREIHLVNLEQVSAIDFALAHDDGLNPESITEAEIVLIGLSRAGKTPLSMYMSVLGWKVANIPFVPGVPMPLSLDLVDRRRVFGLNINPIQLQAHRRMRQESLGAKDIYAYSGKDEIEKEIETAQKYFITKGYSMINVSNKPIETSAEEIIEMITRRFKAKAHMRVFMQNPGSPQSDLNL</sequence>
<dbReference type="Proteomes" id="UP000293902">
    <property type="component" value="Chromosome"/>
</dbReference>
<dbReference type="InterPro" id="IPR005177">
    <property type="entry name" value="Kinase-pyrophosphorylase"/>
</dbReference>
<name>A0A328FC34_9BACT</name>
<dbReference type="PANTHER" id="PTHR31756">
    <property type="entry name" value="PYRUVATE, PHOSPHATE DIKINASE REGULATORY PROTEIN 1, CHLOROPLASTIC"/>
    <property type="match status" value="1"/>
</dbReference>
<reference evidence="5 8" key="2">
    <citation type="submission" date="2019-02" db="EMBL/GenBank/DDBJ databases">
        <title>Complete genome sequence of Desulfobacter hydrogenophilus AcRS1.</title>
        <authorList>
            <person name="Marietou A."/>
            <person name="Lund M.B."/>
            <person name="Marshall I.P.G."/>
            <person name="Schreiber L."/>
            <person name="Jorgensen B."/>
        </authorList>
    </citation>
    <scope>NUCLEOTIDE SEQUENCE [LARGE SCALE GENOMIC DNA]</scope>
    <source>
        <strain evidence="5 8">AcRS1</strain>
    </source>
</reference>
<dbReference type="EMBL" id="QLNI01000016">
    <property type="protein sequence ID" value="RAM02254.1"/>
    <property type="molecule type" value="Genomic_DNA"/>
</dbReference>
<dbReference type="AlphaFoldDB" id="A0A328FC34"/>
<keyword evidence="4 6" id="KW-0418">Kinase</keyword>
<evidence type="ECO:0000256" key="4">
    <source>
        <dbReference type="ARBA" id="ARBA00022777"/>
    </source>
</evidence>